<keyword evidence="2" id="KW-1185">Reference proteome</keyword>
<proteinExistence type="predicted"/>
<name>A0A810NAY9_9ACTN</name>
<organism evidence="1 2">
    <name type="scientific">Polymorphospora rubra</name>
    <dbReference type="NCBI Taxonomy" id="338584"/>
    <lineage>
        <taxon>Bacteria</taxon>
        <taxon>Bacillati</taxon>
        <taxon>Actinomycetota</taxon>
        <taxon>Actinomycetes</taxon>
        <taxon>Micromonosporales</taxon>
        <taxon>Micromonosporaceae</taxon>
        <taxon>Polymorphospora</taxon>
    </lineage>
</organism>
<reference evidence="1" key="1">
    <citation type="submission" date="2020-08" db="EMBL/GenBank/DDBJ databases">
        <title>Whole genome shotgun sequence of Polymorphospora rubra NBRC 101157.</title>
        <authorList>
            <person name="Komaki H."/>
            <person name="Tamura T."/>
        </authorList>
    </citation>
    <scope>NUCLEOTIDE SEQUENCE</scope>
    <source>
        <strain evidence="1">NBRC 101157</strain>
    </source>
</reference>
<dbReference type="KEGG" id="pry:Prubr_60190"/>
<sequence length="72" mass="7457">MASASDTTLCAWSRLWNASDPFRNRYATCGAVAGGPAPPAAGAGTVVPQGFPSWRAAAAAGVPWRPAARDRW</sequence>
<dbReference type="EMBL" id="AP023359">
    <property type="protein sequence ID" value="BCJ68998.1"/>
    <property type="molecule type" value="Genomic_DNA"/>
</dbReference>
<dbReference type="Proteomes" id="UP000680866">
    <property type="component" value="Chromosome"/>
</dbReference>
<evidence type="ECO:0000313" key="2">
    <source>
        <dbReference type="Proteomes" id="UP000680866"/>
    </source>
</evidence>
<accession>A0A810NAY9</accession>
<protein>
    <submittedName>
        <fullName evidence="1">Uncharacterized protein</fullName>
    </submittedName>
</protein>
<dbReference type="AlphaFoldDB" id="A0A810NAY9"/>
<evidence type="ECO:0000313" key="1">
    <source>
        <dbReference type="EMBL" id="BCJ68998.1"/>
    </source>
</evidence>
<gene>
    <name evidence="1" type="ORF">Prubr_60190</name>
</gene>